<name>A0AAW6BPF5_9GAMM</name>
<reference evidence="1" key="1">
    <citation type="submission" date="2023-01" db="EMBL/GenBank/DDBJ databases">
        <title>Genome sequencing of Photorhabdus bodei 09-20.</title>
        <authorList>
            <person name="Kalindamar S."/>
            <person name="Kumru S."/>
        </authorList>
    </citation>
    <scope>NUCLEOTIDE SEQUENCE</scope>
    <source>
        <strain evidence="1">09-20</strain>
    </source>
</reference>
<evidence type="ECO:0000313" key="1">
    <source>
        <dbReference type="EMBL" id="MDB6374481.1"/>
    </source>
</evidence>
<gene>
    <name evidence="1" type="ORF">PH362_21750</name>
</gene>
<organism evidence="1 2">
    <name type="scientific">Photorhabdus bodei</name>
    <dbReference type="NCBI Taxonomy" id="2029681"/>
    <lineage>
        <taxon>Bacteria</taxon>
        <taxon>Pseudomonadati</taxon>
        <taxon>Pseudomonadota</taxon>
        <taxon>Gammaproteobacteria</taxon>
        <taxon>Enterobacterales</taxon>
        <taxon>Morganellaceae</taxon>
        <taxon>Photorhabdus</taxon>
    </lineage>
</organism>
<comment type="caution">
    <text evidence="1">The sequence shown here is derived from an EMBL/GenBank/DDBJ whole genome shotgun (WGS) entry which is preliminary data.</text>
</comment>
<dbReference type="AlphaFoldDB" id="A0AAW6BPF5"/>
<proteinExistence type="predicted"/>
<sequence>MKYELIPTVTLPTQEEVENIINQLKSELSGFDAHKSLSCVMVRELHKRLSKSIKCKVSINVTKECMDAMKHMVHENDNEIIVTGFDDKLVIAEMADAQDYQATSQSCRK</sequence>
<evidence type="ECO:0000313" key="2">
    <source>
        <dbReference type="Proteomes" id="UP001212996"/>
    </source>
</evidence>
<dbReference type="RefSeq" id="WP_228902941.1">
    <property type="nucleotide sequence ID" value="NZ_CAWQNU010000120.1"/>
</dbReference>
<accession>A0AAW6BPF5</accession>
<dbReference type="EMBL" id="JAQMFO010000046">
    <property type="protein sequence ID" value="MDB6374481.1"/>
    <property type="molecule type" value="Genomic_DNA"/>
</dbReference>
<protein>
    <submittedName>
        <fullName evidence="1">Uncharacterized protein</fullName>
    </submittedName>
</protein>
<dbReference type="Proteomes" id="UP001212996">
    <property type="component" value="Unassembled WGS sequence"/>
</dbReference>